<protein>
    <recommendedName>
        <fullName evidence="1">DUF218 domain-containing protein</fullName>
    </recommendedName>
</protein>
<dbReference type="Pfam" id="PF02698">
    <property type="entry name" value="DUF218"/>
    <property type="match status" value="1"/>
</dbReference>
<dbReference type="InterPro" id="IPR051599">
    <property type="entry name" value="Cell_Envelope_Assoc"/>
</dbReference>
<dbReference type="GO" id="GO:0005886">
    <property type="term" value="C:plasma membrane"/>
    <property type="evidence" value="ECO:0007669"/>
    <property type="project" value="TreeGrafter"/>
</dbReference>
<accession>A0A7S2QT06</accession>
<proteinExistence type="predicted"/>
<reference evidence="2" key="1">
    <citation type="submission" date="2021-01" db="EMBL/GenBank/DDBJ databases">
        <authorList>
            <person name="Corre E."/>
            <person name="Pelletier E."/>
            <person name="Niang G."/>
            <person name="Scheremetjew M."/>
            <person name="Finn R."/>
            <person name="Kale V."/>
            <person name="Holt S."/>
            <person name="Cochrane G."/>
            <person name="Meng A."/>
            <person name="Brown T."/>
            <person name="Cohen L."/>
        </authorList>
    </citation>
    <scope>NUCLEOTIDE SEQUENCE</scope>
    <source>
        <strain evidence="2">SAG 11-48b</strain>
    </source>
</reference>
<dbReference type="AlphaFoldDB" id="A0A7S2QT06"/>
<feature type="domain" description="DUF218" evidence="1">
    <location>
        <begin position="83"/>
        <end position="213"/>
    </location>
</feature>
<evidence type="ECO:0000313" key="2">
    <source>
        <dbReference type="EMBL" id="CAD9651149.1"/>
    </source>
</evidence>
<dbReference type="Gene3D" id="3.40.50.620">
    <property type="entry name" value="HUPs"/>
    <property type="match status" value="1"/>
</dbReference>
<dbReference type="EMBL" id="HBHD01000548">
    <property type="protein sequence ID" value="CAD9651149.1"/>
    <property type="molecule type" value="Transcribed_RNA"/>
</dbReference>
<dbReference type="InterPro" id="IPR003848">
    <property type="entry name" value="DUF218"/>
</dbReference>
<name>A0A7S2QT06_9CHLO</name>
<evidence type="ECO:0000259" key="1">
    <source>
        <dbReference type="Pfam" id="PF02698"/>
    </source>
</evidence>
<gene>
    <name evidence="2" type="ORF">CCHL1392_LOCUS293</name>
</gene>
<dbReference type="PANTHER" id="PTHR30336:SF20">
    <property type="entry name" value="DUF218 DOMAIN-CONTAINING PROTEIN"/>
    <property type="match status" value="1"/>
</dbReference>
<sequence length="305" mass="33808">MYLARLHHPSYRCVQALHQGLRRSTHVIKRLSFGQQQYSVPAAPNCVHRHGSTDIAWLQSLANVPSPSNGEAAGQTSVPTDLDAIIMLAGGQTTEGSGLPTWVERRLDACLDLQRVQKTNCPIVCLGGGTPHKPPILTPRGYVVHESTACADYLIARGASPSRLLKEVSSYDTVGNAYFALTIHVIPGGWRRLGVITSDFHMPRTRTLFQDMSSLVAQDLFRERDRFSFCFIGVSDEGLFEGEVLAARHAKEAAATAAWRHNFSSMTGLADLHHWLHQTHQCYAVSRQHEFDVVTIRDPRLLASY</sequence>
<organism evidence="2">
    <name type="scientific">Chlamydomonas chlamydogama</name>
    <dbReference type="NCBI Taxonomy" id="225041"/>
    <lineage>
        <taxon>Eukaryota</taxon>
        <taxon>Viridiplantae</taxon>
        <taxon>Chlorophyta</taxon>
        <taxon>core chlorophytes</taxon>
        <taxon>Chlorophyceae</taxon>
        <taxon>CS clade</taxon>
        <taxon>Chlamydomonadales</taxon>
        <taxon>Chlamydomonadaceae</taxon>
        <taxon>Chlamydomonas</taxon>
    </lineage>
</organism>
<dbReference type="PANTHER" id="PTHR30336">
    <property type="entry name" value="INNER MEMBRANE PROTEIN, PROBABLE PERMEASE"/>
    <property type="match status" value="1"/>
</dbReference>
<dbReference type="InterPro" id="IPR014729">
    <property type="entry name" value="Rossmann-like_a/b/a_fold"/>
</dbReference>
<dbReference type="CDD" id="cd06259">
    <property type="entry name" value="YdcF-like"/>
    <property type="match status" value="1"/>
</dbReference>